<accession>A0A4R4Q9T6</accession>
<organism evidence="2 3">
    <name type="scientific">Kribbella albertanoniae</name>
    <dbReference type="NCBI Taxonomy" id="1266829"/>
    <lineage>
        <taxon>Bacteria</taxon>
        <taxon>Bacillati</taxon>
        <taxon>Actinomycetota</taxon>
        <taxon>Actinomycetes</taxon>
        <taxon>Propionibacteriales</taxon>
        <taxon>Kribbellaceae</taxon>
        <taxon>Kribbella</taxon>
    </lineage>
</organism>
<dbReference type="EMBL" id="SMKA01000027">
    <property type="protein sequence ID" value="TDC32010.1"/>
    <property type="molecule type" value="Genomic_DNA"/>
</dbReference>
<proteinExistence type="predicted"/>
<evidence type="ECO:0000256" key="1">
    <source>
        <dbReference type="SAM" id="Phobius"/>
    </source>
</evidence>
<evidence type="ECO:0000313" key="3">
    <source>
        <dbReference type="Proteomes" id="UP000295075"/>
    </source>
</evidence>
<feature type="transmembrane region" description="Helical" evidence="1">
    <location>
        <begin position="39"/>
        <end position="64"/>
    </location>
</feature>
<name>A0A4R4Q9T6_9ACTN</name>
<keyword evidence="1" id="KW-0812">Transmembrane</keyword>
<gene>
    <name evidence="2" type="ORF">E1261_09585</name>
</gene>
<evidence type="ECO:0000313" key="2">
    <source>
        <dbReference type="EMBL" id="TDC32010.1"/>
    </source>
</evidence>
<dbReference type="RefSeq" id="WP_132404935.1">
    <property type="nucleotide sequence ID" value="NZ_SMKA01000027.1"/>
</dbReference>
<sequence>MDWSKEKNARLLAAAYTVGFVAWLIGLLMILYGQFAGGSIAGTVVGSVLFLVGQALLSTVAFTLRRNFQTSTSMSSFSQAWQRLALGLELSPAVRLLLKR</sequence>
<dbReference type="AlphaFoldDB" id="A0A4R4Q9T6"/>
<keyword evidence="1" id="KW-0472">Membrane</keyword>
<protein>
    <submittedName>
        <fullName evidence="2">Uncharacterized protein</fullName>
    </submittedName>
</protein>
<dbReference type="Proteomes" id="UP000295075">
    <property type="component" value="Unassembled WGS sequence"/>
</dbReference>
<keyword evidence="1" id="KW-1133">Transmembrane helix</keyword>
<comment type="caution">
    <text evidence="2">The sequence shown here is derived from an EMBL/GenBank/DDBJ whole genome shotgun (WGS) entry which is preliminary data.</text>
</comment>
<feature type="transmembrane region" description="Helical" evidence="1">
    <location>
        <begin position="12"/>
        <end position="33"/>
    </location>
</feature>
<keyword evidence="3" id="KW-1185">Reference proteome</keyword>
<reference evidence="2 3" key="1">
    <citation type="submission" date="2019-03" db="EMBL/GenBank/DDBJ databases">
        <title>Draft genome sequences of novel Actinobacteria.</title>
        <authorList>
            <person name="Sahin N."/>
            <person name="Ay H."/>
            <person name="Saygin H."/>
        </authorList>
    </citation>
    <scope>NUCLEOTIDE SEQUENCE [LARGE SCALE GENOMIC DNA]</scope>
    <source>
        <strain evidence="2 3">JCM 30547</strain>
    </source>
</reference>
<dbReference type="OrthoDB" id="3829858at2"/>